<proteinExistence type="predicted"/>
<evidence type="ECO:0000313" key="2">
    <source>
        <dbReference type="EMBL" id="OIT36998.1"/>
    </source>
</evidence>
<accession>A0A314L5Z1</accession>
<dbReference type="STRING" id="49451.A0A314L5Z1"/>
<dbReference type="PANTHER" id="PTHR37725">
    <property type="match status" value="1"/>
</dbReference>
<sequence>MEKMSTYDHLYYSTETRNMSSETSTSNTGNDFDLEHNKNEDRPNMIRWKSGKMVDPILLELLESFREVYVKRRKFFKKIFPVNYEESVEVFKKLEVAIRKNKKVKNQATVKRSLSFGDESNIRLERFKIKTPVVIVAGPNGQGSQNGQDNNGSNNSG</sequence>
<dbReference type="AlphaFoldDB" id="A0A314L5Z1"/>
<dbReference type="Gramene" id="OIT36998">
    <property type="protein sequence ID" value="OIT36998"/>
    <property type="gene ID" value="A4A49_06928"/>
</dbReference>
<dbReference type="SMR" id="A0A314L5Z1"/>
<feature type="compositionally biased region" description="Polar residues" evidence="1">
    <location>
        <begin position="16"/>
        <end position="30"/>
    </location>
</feature>
<gene>
    <name evidence="2" type="ORF">A4A49_06928</name>
</gene>
<dbReference type="PANTHER" id="PTHR37725:SF1">
    <property type="match status" value="1"/>
</dbReference>
<protein>
    <submittedName>
        <fullName evidence="2">Uncharacterized protein</fullName>
    </submittedName>
</protein>
<evidence type="ECO:0000256" key="1">
    <source>
        <dbReference type="SAM" id="MobiDB-lite"/>
    </source>
</evidence>
<name>A0A314L5Z1_NICAT</name>
<comment type="caution">
    <text evidence="2">The sequence shown here is derived from an EMBL/GenBank/DDBJ whole genome shotgun (WGS) entry which is preliminary data.</text>
</comment>
<organism evidence="2 3">
    <name type="scientific">Nicotiana attenuata</name>
    <name type="common">Coyote tobacco</name>
    <dbReference type="NCBI Taxonomy" id="49451"/>
    <lineage>
        <taxon>Eukaryota</taxon>
        <taxon>Viridiplantae</taxon>
        <taxon>Streptophyta</taxon>
        <taxon>Embryophyta</taxon>
        <taxon>Tracheophyta</taxon>
        <taxon>Spermatophyta</taxon>
        <taxon>Magnoliopsida</taxon>
        <taxon>eudicotyledons</taxon>
        <taxon>Gunneridae</taxon>
        <taxon>Pentapetalae</taxon>
        <taxon>asterids</taxon>
        <taxon>lamiids</taxon>
        <taxon>Solanales</taxon>
        <taxon>Solanaceae</taxon>
        <taxon>Nicotianoideae</taxon>
        <taxon>Nicotianeae</taxon>
        <taxon>Nicotiana</taxon>
    </lineage>
</organism>
<evidence type="ECO:0000313" key="3">
    <source>
        <dbReference type="Proteomes" id="UP000187609"/>
    </source>
</evidence>
<dbReference type="EMBL" id="MJEQ01000361">
    <property type="protein sequence ID" value="OIT36998.1"/>
    <property type="molecule type" value="Genomic_DNA"/>
</dbReference>
<keyword evidence="3" id="KW-1185">Reference proteome</keyword>
<feature type="region of interest" description="Disordered" evidence="1">
    <location>
        <begin position="16"/>
        <end position="38"/>
    </location>
</feature>
<reference evidence="2" key="1">
    <citation type="submission" date="2016-11" db="EMBL/GenBank/DDBJ databases">
        <title>The genome of Nicotiana attenuata.</title>
        <authorList>
            <person name="Xu S."/>
            <person name="Brockmoeller T."/>
            <person name="Gaquerel E."/>
            <person name="Navarro A."/>
            <person name="Kuhl H."/>
            <person name="Gase K."/>
            <person name="Ling Z."/>
            <person name="Zhou W."/>
            <person name="Kreitzer C."/>
            <person name="Stanke M."/>
            <person name="Tang H."/>
            <person name="Lyons E."/>
            <person name="Pandey P."/>
            <person name="Pandey S.P."/>
            <person name="Timmermann B."/>
            <person name="Baldwin I.T."/>
        </authorList>
    </citation>
    <scope>NUCLEOTIDE SEQUENCE [LARGE SCALE GENOMIC DNA]</scope>
    <source>
        <strain evidence="2">UT</strain>
    </source>
</reference>
<dbReference type="Proteomes" id="UP000187609">
    <property type="component" value="Unassembled WGS sequence"/>
</dbReference>
<feature type="region of interest" description="Disordered" evidence="1">
    <location>
        <begin position="138"/>
        <end position="157"/>
    </location>
</feature>